<name>A0A1G7IP96_9RHOB</name>
<proteinExistence type="predicted"/>
<dbReference type="EMBL" id="FNAV01000013">
    <property type="protein sequence ID" value="SDF14582.1"/>
    <property type="molecule type" value="Genomic_DNA"/>
</dbReference>
<dbReference type="RefSeq" id="WP_242661780.1">
    <property type="nucleotide sequence ID" value="NZ_FNAV01000013.1"/>
</dbReference>
<evidence type="ECO:0000313" key="2">
    <source>
        <dbReference type="Proteomes" id="UP000198994"/>
    </source>
</evidence>
<protein>
    <submittedName>
        <fullName evidence="1">Uncharacterized protein</fullName>
    </submittedName>
</protein>
<dbReference type="Proteomes" id="UP000198994">
    <property type="component" value="Unassembled WGS sequence"/>
</dbReference>
<dbReference type="STRING" id="282683.SAMN04488105_11390"/>
<sequence>MIRDIVLPAALLAVAQVTFCQPEDTGAKDPVVTAIPVAMYGRWGLVPNDCDPTRDDAKGLMKVSVAALTFYESRGLLEEIEEASPTRLDASFAFSGEGVTWERHIVLELDEDKGTLTRRETDPDAGPLELVYSRCE</sequence>
<gene>
    <name evidence="1" type="ORF">SAMN04488105_11390</name>
</gene>
<keyword evidence="2" id="KW-1185">Reference proteome</keyword>
<evidence type="ECO:0000313" key="1">
    <source>
        <dbReference type="EMBL" id="SDF14582.1"/>
    </source>
</evidence>
<accession>A0A1G7IP96</accession>
<organism evidence="1 2">
    <name type="scientific">Salipiger thiooxidans</name>
    <dbReference type="NCBI Taxonomy" id="282683"/>
    <lineage>
        <taxon>Bacteria</taxon>
        <taxon>Pseudomonadati</taxon>
        <taxon>Pseudomonadota</taxon>
        <taxon>Alphaproteobacteria</taxon>
        <taxon>Rhodobacterales</taxon>
        <taxon>Roseobacteraceae</taxon>
        <taxon>Salipiger</taxon>
    </lineage>
</organism>
<dbReference type="AlphaFoldDB" id="A0A1G7IP96"/>
<reference evidence="2" key="1">
    <citation type="submission" date="2016-10" db="EMBL/GenBank/DDBJ databases">
        <authorList>
            <person name="Varghese N."/>
            <person name="Submissions S."/>
        </authorList>
    </citation>
    <scope>NUCLEOTIDE SEQUENCE [LARGE SCALE GENOMIC DNA]</scope>
    <source>
        <strain evidence="2">DSM 10146</strain>
    </source>
</reference>